<evidence type="ECO:0000259" key="8">
    <source>
        <dbReference type="Pfam" id="PF04799"/>
    </source>
</evidence>
<accession>A0A6I9PTB6</accession>
<feature type="non-terminal residue" evidence="10">
    <location>
        <position position="199"/>
    </location>
</feature>
<keyword evidence="9" id="KW-1185">Reference proteome</keyword>
<feature type="transmembrane region" description="Helical" evidence="7">
    <location>
        <begin position="87"/>
        <end position="105"/>
    </location>
</feature>
<evidence type="ECO:0000313" key="10">
    <source>
        <dbReference type="RefSeq" id="XP_010788611.1"/>
    </source>
</evidence>
<dbReference type="GO" id="GO:0008053">
    <property type="term" value="P:mitochondrial fusion"/>
    <property type="evidence" value="ECO:0007669"/>
    <property type="project" value="InterPro"/>
</dbReference>
<dbReference type="GeneID" id="104961947"/>
<keyword evidence="4" id="KW-0342">GTP-binding</keyword>
<evidence type="ECO:0000256" key="5">
    <source>
        <dbReference type="ARBA" id="ARBA00023136"/>
    </source>
</evidence>
<protein>
    <submittedName>
        <fullName evidence="10">Mitofusin-2-like</fullName>
    </submittedName>
</protein>
<evidence type="ECO:0000256" key="4">
    <source>
        <dbReference type="ARBA" id="ARBA00023134"/>
    </source>
</evidence>
<dbReference type="Gene3D" id="1.20.5.110">
    <property type="match status" value="1"/>
</dbReference>
<evidence type="ECO:0000256" key="7">
    <source>
        <dbReference type="SAM" id="Phobius"/>
    </source>
</evidence>
<name>A0A6I9PTB6_9TELE</name>
<comment type="subcellular location">
    <subcellularLocation>
        <location evidence="1">Membrane</location>
    </subcellularLocation>
</comment>
<proteinExistence type="predicted"/>
<reference evidence="10" key="1">
    <citation type="submission" date="2025-08" db="UniProtKB">
        <authorList>
            <consortium name="RefSeq"/>
        </authorList>
    </citation>
    <scope>IDENTIFICATION</scope>
    <source>
        <tissue evidence="10">Muscle</tissue>
    </source>
</reference>
<gene>
    <name evidence="10" type="primary">LOC104961947</name>
</gene>
<dbReference type="InterPro" id="IPR006884">
    <property type="entry name" value="Fzo/mitofusin_HR2"/>
</dbReference>
<evidence type="ECO:0000256" key="3">
    <source>
        <dbReference type="ARBA" id="ARBA00022801"/>
    </source>
</evidence>
<dbReference type="GO" id="GO:0003924">
    <property type="term" value="F:GTPase activity"/>
    <property type="evidence" value="ECO:0007669"/>
    <property type="project" value="InterPro"/>
</dbReference>
<keyword evidence="7" id="KW-1133">Transmembrane helix</keyword>
<dbReference type="SUPFAM" id="SSF111479">
    <property type="entry name" value="Fzo-like conserved region"/>
    <property type="match status" value="1"/>
</dbReference>
<dbReference type="PANTHER" id="PTHR10465">
    <property type="entry name" value="TRANSMEMBRANE GTPASE FZO1"/>
    <property type="match status" value="1"/>
</dbReference>
<evidence type="ECO:0000256" key="6">
    <source>
        <dbReference type="SAM" id="Coils"/>
    </source>
</evidence>
<dbReference type="Proteomes" id="UP000504611">
    <property type="component" value="Unplaced"/>
</dbReference>
<dbReference type="Pfam" id="PF04799">
    <property type="entry name" value="Fzo_mitofusin"/>
    <property type="match status" value="1"/>
</dbReference>
<dbReference type="GO" id="GO:0005741">
    <property type="term" value="C:mitochondrial outer membrane"/>
    <property type="evidence" value="ECO:0007669"/>
    <property type="project" value="InterPro"/>
</dbReference>
<dbReference type="PANTHER" id="PTHR10465:SF1">
    <property type="entry name" value="MITOFUSIN-2"/>
    <property type="match status" value="1"/>
</dbReference>
<dbReference type="FunFam" id="1.20.5.110:FF:000012">
    <property type="entry name" value="Mitofusin 2"/>
    <property type="match status" value="1"/>
</dbReference>
<keyword evidence="3" id="KW-0378">Hydrolase</keyword>
<sequence>MGWTMLVNRFLGAKNTRRALMGYNDQVPRPLALTPVSSSMPPFPQGSVTQEELMVSMVTGLASLTSRTSMGVLVVGGVVRTHIWKAVGWRLIALSVGLYGLLYIYERFTWTTKAKERAFKRQFVDYASEKLQLIVSYTGSNCSHQVQQELASVFSQLCQQVDVTRQNLEDEMTDMNTKIELLDSLQSKAKLLRNKAGWP</sequence>
<dbReference type="GO" id="GO:0005525">
    <property type="term" value="F:GTP binding"/>
    <property type="evidence" value="ECO:0007669"/>
    <property type="project" value="UniProtKB-KW"/>
</dbReference>
<keyword evidence="5 7" id="KW-0472">Membrane</keyword>
<evidence type="ECO:0000256" key="1">
    <source>
        <dbReference type="ARBA" id="ARBA00004370"/>
    </source>
</evidence>
<organism evidence="9 10">
    <name type="scientific">Notothenia coriiceps</name>
    <name type="common">black rockcod</name>
    <dbReference type="NCBI Taxonomy" id="8208"/>
    <lineage>
        <taxon>Eukaryota</taxon>
        <taxon>Metazoa</taxon>
        <taxon>Chordata</taxon>
        <taxon>Craniata</taxon>
        <taxon>Vertebrata</taxon>
        <taxon>Euteleostomi</taxon>
        <taxon>Actinopterygii</taxon>
        <taxon>Neopterygii</taxon>
        <taxon>Teleostei</taxon>
        <taxon>Neoteleostei</taxon>
        <taxon>Acanthomorphata</taxon>
        <taxon>Eupercaria</taxon>
        <taxon>Perciformes</taxon>
        <taxon>Notothenioidei</taxon>
        <taxon>Nototheniidae</taxon>
        <taxon>Notothenia</taxon>
    </lineage>
</organism>
<feature type="coiled-coil region" evidence="6">
    <location>
        <begin position="158"/>
        <end position="195"/>
    </location>
</feature>
<keyword evidence="2" id="KW-0547">Nucleotide-binding</keyword>
<dbReference type="AlphaFoldDB" id="A0A6I9PTB6"/>
<dbReference type="RefSeq" id="XP_010788611.1">
    <property type="nucleotide sequence ID" value="XM_010790309.1"/>
</dbReference>
<dbReference type="InterPro" id="IPR027094">
    <property type="entry name" value="Mitofusin_fam"/>
</dbReference>
<dbReference type="OrthoDB" id="6256226at2759"/>
<dbReference type="KEGG" id="ncc:104961947"/>
<feature type="domain" description="Fzo/mitofusin HR2" evidence="8">
    <location>
        <begin position="49"/>
        <end position="197"/>
    </location>
</feature>
<keyword evidence="7" id="KW-0812">Transmembrane</keyword>
<dbReference type="GO" id="GO:0051646">
    <property type="term" value="P:mitochondrion localization"/>
    <property type="evidence" value="ECO:0007669"/>
    <property type="project" value="TreeGrafter"/>
</dbReference>
<evidence type="ECO:0000313" key="9">
    <source>
        <dbReference type="Proteomes" id="UP000504611"/>
    </source>
</evidence>
<evidence type="ECO:0000256" key="2">
    <source>
        <dbReference type="ARBA" id="ARBA00022741"/>
    </source>
</evidence>
<keyword evidence="6" id="KW-0175">Coiled coil</keyword>